<sequence>MLPSDWCLVAPRVSSAETLADLDLACAQATLGDVDALLALRFDDIAIPTYGSSRGPTMDLVSAVVVFGGRMRERKPKGRVVIHGLYDVSRNAAMTLALIANDLRPGREEAAVQRLLAQDVEGRMHPNPPITGHWERSRKARFRPRIPE</sequence>
<evidence type="ECO:0000313" key="2">
    <source>
        <dbReference type="EMBL" id="PGH59278.1"/>
    </source>
</evidence>
<accession>A0A2B8BNZ9</accession>
<reference evidence="3" key="1">
    <citation type="submission" date="2017-10" db="EMBL/GenBank/DDBJ databases">
        <authorList>
            <person name="Kravchenko I.K."/>
            <person name="Grouzdev D.S."/>
        </authorList>
    </citation>
    <scope>NUCLEOTIDE SEQUENCE [LARGE SCALE GENOMIC DNA]</scope>
    <source>
        <strain evidence="3">B2</strain>
    </source>
</reference>
<dbReference type="Proteomes" id="UP000225379">
    <property type="component" value="Unassembled WGS sequence"/>
</dbReference>
<organism evidence="2 3">
    <name type="scientific">Azospirillum palustre</name>
    <dbReference type="NCBI Taxonomy" id="2044885"/>
    <lineage>
        <taxon>Bacteria</taxon>
        <taxon>Pseudomonadati</taxon>
        <taxon>Pseudomonadota</taxon>
        <taxon>Alphaproteobacteria</taxon>
        <taxon>Rhodospirillales</taxon>
        <taxon>Azospirillaceae</taxon>
        <taxon>Azospirillum</taxon>
    </lineage>
</organism>
<keyword evidence="3" id="KW-1185">Reference proteome</keyword>
<protein>
    <submittedName>
        <fullName evidence="2">Uncharacterized protein</fullName>
    </submittedName>
</protein>
<feature type="region of interest" description="Disordered" evidence="1">
    <location>
        <begin position="122"/>
        <end position="148"/>
    </location>
</feature>
<name>A0A2B8BNZ9_9PROT</name>
<gene>
    <name evidence="2" type="ORF">CRT60_01195</name>
</gene>
<evidence type="ECO:0000256" key="1">
    <source>
        <dbReference type="SAM" id="MobiDB-lite"/>
    </source>
</evidence>
<evidence type="ECO:0000313" key="3">
    <source>
        <dbReference type="Proteomes" id="UP000225379"/>
    </source>
</evidence>
<comment type="caution">
    <text evidence="2">The sequence shown here is derived from an EMBL/GenBank/DDBJ whole genome shotgun (WGS) entry which is preliminary data.</text>
</comment>
<dbReference type="EMBL" id="PDKW01000036">
    <property type="protein sequence ID" value="PGH59278.1"/>
    <property type="molecule type" value="Genomic_DNA"/>
</dbReference>
<proteinExistence type="predicted"/>
<feature type="compositionally biased region" description="Basic residues" evidence="1">
    <location>
        <begin position="136"/>
        <end position="148"/>
    </location>
</feature>
<dbReference type="AlphaFoldDB" id="A0A2B8BNZ9"/>